<keyword evidence="5" id="KW-0808">Transferase</keyword>
<comment type="cofactor">
    <cofactor evidence="1">
        <name>pyridoxal 5'-phosphate</name>
        <dbReference type="ChEBI" id="CHEBI:597326"/>
    </cofactor>
</comment>
<dbReference type="CDD" id="cd00610">
    <property type="entry name" value="OAT_like"/>
    <property type="match status" value="1"/>
</dbReference>
<dbReference type="Pfam" id="PF00202">
    <property type="entry name" value="Aminotran_3"/>
    <property type="match status" value="1"/>
</dbReference>
<dbReference type="AlphaFoldDB" id="A0A1S9RVA1"/>
<dbReference type="PROSITE" id="PS00600">
    <property type="entry name" value="AA_TRANSFER_CLASS_3"/>
    <property type="match status" value="1"/>
</dbReference>
<dbReference type="InterPro" id="IPR049704">
    <property type="entry name" value="Aminotrans_3_PPA_site"/>
</dbReference>
<evidence type="ECO:0000313" key="5">
    <source>
        <dbReference type="EMBL" id="OOQ89316.1"/>
    </source>
</evidence>
<dbReference type="InterPro" id="IPR015424">
    <property type="entry name" value="PyrdxlP-dep_Trfase"/>
</dbReference>
<dbReference type="PANTHER" id="PTHR43094">
    <property type="entry name" value="AMINOTRANSFERASE"/>
    <property type="match status" value="1"/>
</dbReference>
<evidence type="ECO:0000256" key="1">
    <source>
        <dbReference type="ARBA" id="ARBA00001933"/>
    </source>
</evidence>
<dbReference type="InterPro" id="IPR015421">
    <property type="entry name" value="PyrdxlP-dep_Trfase_major"/>
</dbReference>
<dbReference type="GO" id="GO:0030170">
    <property type="term" value="F:pyridoxal phosphate binding"/>
    <property type="evidence" value="ECO:0007669"/>
    <property type="project" value="InterPro"/>
</dbReference>
<reference evidence="6" key="1">
    <citation type="submission" date="2015-09" db="EMBL/GenBank/DDBJ databases">
        <authorList>
            <person name="Fill T.P."/>
            <person name="Baretta J.F."/>
            <person name="de Almeida L.G."/>
            <person name="Rocha M."/>
            <person name="de Souza D.H."/>
            <person name="Malavazi I."/>
            <person name="Cerdeira L.T."/>
            <person name="Hong H."/>
            <person name="Samborskyy M."/>
            <person name="de Vasconcelos A.T."/>
            <person name="Leadlay P."/>
            <person name="Rodrigues-Filho E."/>
        </authorList>
    </citation>
    <scope>NUCLEOTIDE SEQUENCE [LARGE SCALE GENOMIC DNA]</scope>
    <source>
        <strain evidence="6">LaBioMMi 136</strain>
    </source>
</reference>
<dbReference type="NCBIfam" id="NF005685">
    <property type="entry name" value="PRK07483.1"/>
    <property type="match status" value="1"/>
</dbReference>
<proteinExistence type="inferred from homology"/>
<dbReference type="PANTHER" id="PTHR43094:SF1">
    <property type="entry name" value="AMINOTRANSFERASE CLASS-III"/>
    <property type="match status" value="1"/>
</dbReference>
<evidence type="ECO:0000256" key="2">
    <source>
        <dbReference type="ARBA" id="ARBA00008954"/>
    </source>
</evidence>
<comment type="caution">
    <text evidence="5">The sequence shown here is derived from an EMBL/GenBank/DDBJ whole genome shotgun (WGS) entry which is preliminary data.</text>
</comment>
<accession>A0A1S9RVA1</accession>
<dbReference type="EMBL" id="LJBN01000112">
    <property type="protein sequence ID" value="OOQ89316.1"/>
    <property type="molecule type" value="Genomic_DNA"/>
</dbReference>
<name>A0A1S9RVA1_PENBI</name>
<evidence type="ECO:0000256" key="4">
    <source>
        <dbReference type="RuleBase" id="RU003560"/>
    </source>
</evidence>
<dbReference type="Gene3D" id="3.40.640.10">
    <property type="entry name" value="Type I PLP-dependent aspartate aminotransferase-like (Major domain)"/>
    <property type="match status" value="1"/>
</dbReference>
<dbReference type="GO" id="GO:0008483">
    <property type="term" value="F:transaminase activity"/>
    <property type="evidence" value="ECO:0007669"/>
    <property type="project" value="UniProtKB-KW"/>
</dbReference>
<dbReference type="SUPFAM" id="SSF53383">
    <property type="entry name" value="PLP-dependent transferases"/>
    <property type="match status" value="1"/>
</dbReference>
<keyword evidence="3 4" id="KW-0663">Pyridoxal phosphate</keyword>
<protein>
    <submittedName>
        <fullName evidence="5">Aminotransferase</fullName>
    </submittedName>
</protein>
<dbReference type="InterPro" id="IPR015422">
    <property type="entry name" value="PyrdxlP-dep_Trfase_small"/>
</dbReference>
<organism evidence="5 6">
    <name type="scientific">Penicillium brasilianum</name>
    <dbReference type="NCBI Taxonomy" id="104259"/>
    <lineage>
        <taxon>Eukaryota</taxon>
        <taxon>Fungi</taxon>
        <taxon>Dikarya</taxon>
        <taxon>Ascomycota</taxon>
        <taxon>Pezizomycotina</taxon>
        <taxon>Eurotiomycetes</taxon>
        <taxon>Eurotiomycetidae</taxon>
        <taxon>Eurotiales</taxon>
        <taxon>Aspergillaceae</taxon>
        <taxon>Penicillium</taxon>
    </lineage>
</organism>
<evidence type="ECO:0000313" key="6">
    <source>
        <dbReference type="Proteomes" id="UP000190744"/>
    </source>
</evidence>
<sequence length="476" mass="52347">MAPSKIDITHLPSTDCPVIEQHLEQHLDSSDKDHLLHRSFIDTPALVERAEGVNLFLSDGRRIIDACAGAAVALIGHGNKEVHQAIVNQLQKVSYVHTQSYTTESAEDLANLILRGSPHGLEKAFFVGSGSEAVESALKLARQYYFEKNEPERLHIISRRQGYHGNTMTTMSISGNLARKVPFEGFSYAHTSQVSPAFAYRYMQEGETKVEYTARLLQELEEEFLRVGPRKVMAFIAEPVAGSGIGCVVPPTGYLAGIRALCDKYGILLIFDEIMCGVGRTGTFFAFEQEGDAVPDIMTIAKGLGGGYAPISGVLVHKRIVDVLRHGSKAFNHGHTYQAHPTSCAAALAVQKIVARDELIPRCAAMGKILESMLRTELQDCWSVGDIRGRGFFWGVEFVKNKETKEPFDPNIHFGGRVQQAAFDKGVALYPCSGTVDGKKGDHLMIAPPFIITEAELRTVCKVLRDAIESQQRLFS</sequence>
<dbReference type="InterPro" id="IPR005814">
    <property type="entry name" value="Aminotrans_3"/>
</dbReference>
<evidence type="ECO:0000256" key="3">
    <source>
        <dbReference type="ARBA" id="ARBA00022898"/>
    </source>
</evidence>
<dbReference type="GO" id="GO:0005829">
    <property type="term" value="C:cytosol"/>
    <property type="evidence" value="ECO:0007669"/>
    <property type="project" value="TreeGrafter"/>
</dbReference>
<gene>
    <name evidence="5" type="ORF">PEBR_27387</name>
</gene>
<dbReference type="Gene3D" id="3.90.1150.10">
    <property type="entry name" value="Aspartate Aminotransferase, domain 1"/>
    <property type="match status" value="1"/>
</dbReference>
<comment type="similarity">
    <text evidence="2 4">Belongs to the class-III pyridoxal-phosphate-dependent aminotransferase family.</text>
</comment>
<dbReference type="Proteomes" id="UP000190744">
    <property type="component" value="Unassembled WGS sequence"/>
</dbReference>
<dbReference type="FunFam" id="3.40.640.10:FF:000004">
    <property type="entry name" value="Acetylornithine aminotransferase"/>
    <property type="match status" value="1"/>
</dbReference>
<keyword evidence="5" id="KW-0032">Aminotransferase</keyword>